<feature type="domain" description="DUF4136" evidence="2">
    <location>
        <begin position="47"/>
        <end position="185"/>
    </location>
</feature>
<comment type="caution">
    <text evidence="3">The sequence shown here is derived from an EMBL/GenBank/DDBJ whole genome shotgun (WGS) entry which is preliminary data.</text>
</comment>
<dbReference type="EMBL" id="JBHSRS010000001">
    <property type="protein sequence ID" value="MFC6279646.1"/>
    <property type="molecule type" value="Genomic_DNA"/>
</dbReference>
<reference evidence="4" key="1">
    <citation type="journal article" date="2019" name="Int. J. Syst. Evol. Microbiol.">
        <title>The Global Catalogue of Microorganisms (GCM) 10K type strain sequencing project: providing services to taxonomists for standard genome sequencing and annotation.</title>
        <authorList>
            <consortium name="The Broad Institute Genomics Platform"/>
            <consortium name="The Broad Institute Genome Sequencing Center for Infectious Disease"/>
            <person name="Wu L."/>
            <person name="Ma J."/>
        </authorList>
    </citation>
    <scope>NUCLEOTIDE SEQUENCE [LARGE SCALE GENOMIC DNA]</scope>
    <source>
        <strain evidence="4">CCUG 39402</strain>
    </source>
</reference>
<sequence>MKQPLKTIFFLAFVSLVLTGCSGMRVVDSDVTAFTAWTSAPPVPGTPYRFERLPSQQSGNAQQERLESIASTSLAKVGLVLDPAKARFSVQISFNTQYLERFPDDGFLLGGPGVFIGAGTGGGAFGFGFPMRFGEPYYKRDLTLLVRELSTQKVVFETRAFHDGIWGDTLAVLPAMLDAALLGFPQPPPGTRRINVEIPR</sequence>
<evidence type="ECO:0000259" key="2">
    <source>
        <dbReference type="Pfam" id="PF13590"/>
    </source>
</evidence>
<accession>A0ABW1TPX3</accession>
<organism evidence="3 4">
    <name type="scientific">Polaromonas aquatica</name>
    <dbReference type="NCBI Taxonomy" id="332657"/>
    <lineage>
        <taxon>Bacteria</taxon>
        <taxon>Pseudomonadati</taxon>
        <taxon>Pseudomonadota</taxon>
        <taxon>Betaproteobacteria</taxon>
        <taxon>Burkholderiales</taxon>
        <taxon>Comamonadaceae</taxon>
        <taxon>Polaromonas</taxon>
    </lineage>
</organism>
<proteinExistence type="predicted"/>
<evidence type="ECO:0000313" key="3">
    <source>
        <dbReference type="EMBL" id="MFC6279646.1"/>
    </source>
</evidence>
<feature type="chain" id="PRO_5045614520" evidence="1">
    <location>
        <begin position="20"/>
        <end position="200"/>
    </location>
</feature>
<gene>
    <name evidence="3" type="ORF">ACFQND_00140</name>
</gene>
<dbReference type="PROSITE" id="PS51257">
    <property type="entry name" value="PROKAR_LIPOPROTEIN"/>
    <property type="match status" value="1"/>
</dbReference>
<keyword evidence="4" id="KW-1185">Reference proteome</keyword>
<dbReference type="Pfam" id="PF13590">
    <property type="entry name" value="DUF4136"/>
    <property type="match status" value="1"/>
</dbReference>
<dbReference type="Proteomes" id="UP001596270">
    <property type="component" value="Unassembled WGS sequence"/>
</dbReference>
<dbReference type="InterPro" id="IPR025411">
    <property type="entry name" value="DUF4136"/>
</dbReference>
<evidence type="ECO:0000256" key="1">
    <source>
        <dbReference type="SAM" id="SignalP"/>
    </source>
</evidence>
<name>A0ABW1TPX3_9BURK</name>
<dbReference type="RefSeq" id="WP_371434758.1">
    <property type="nucleotide sequence ID" value="NZ_JBHSRS010000001.1"/>
</dbReference>
<keyword evidence="1" id="KW-0732">Signal</keyword>
<protein>
    <submittedName>
        <fullName evidence="3">DUF4136 domain-containing protein</fullName>
    </submittedName>
</protein>
<feature type="signal peptide" evidence="1">
    <location>
        <begin position="1"/>
        <end position="19"/>
    </location>
</feature>
<evidence type="ECO:0000313" key="4">
    <source>
        <dbReference type="Proteomes" id="UP001596270"/>
    </source>
</evidence>